<evidence type="ECO:0000313" key="6">
    <source>
        <dbReference type="EMBL" id="KGO07028.1"/>
    </source>
</evidence>
<dbReference type="GO" id="GO:0034338">
    <property type="term" value="F:short-chain carboxylesterase activity"/>
    <property type="evidence" value="ECO:0007669"/>
    <property type="project" value="TreeGrafter"/>
</dbReference>
<evidence type="ECO:0000256" key="4">
    <source>
        <dbReference type="PIRSR" id="PIRSR005211-1"/>
    </source>
</evidence>
<feature type="domain" description="AB hydrolase-1" evidence="5">
    <location>
        <begin position="66"/>
        <end position="300"/>
    </location>
</feature>
<dbReference type="AlphaFoldDB" id="A0A0A2GWV8"/>
<dbReference type="GO" id="GO:0047372">
    <property type="term" value="F:monoacylglycerol lipase activity"/>
    <property type="evidence" value="ECO:0007669"/>
    <property type="project" value="TreeGrafter"/>
</dbReference>
<dbReference type="InterPro" id="IPR050960">
    <property type="entry name" value="AB_hydrolase_4_sf"/>
</dbReference>
<dbReference type="PIRSF" id="PIRSF005211">
    <property type="entry name" value="Ab_hydro_YheT"/>
    <property type="match status" value="1"/>
</dbReference>
<evidence type="ECO:0000313" key="7">
    <source>
        <dbReference type="Proteomes" id="UP000030140"/>
    </source>
</evidence>
<name>A0A0A2GWV8_9FLAO</name>
<dbReference type="InterPro" id="IPR029058">
    <property type="entry name" value="AB_hydrolase_fold"/>
</dbReference>
<protein>
    <submittedName>
        <fullName evidence="6">Alpha/beta hydrolase</fullName>
    </submittedName>
</protein>
<evidence type="ECO:0000256" key="2">
    <source>
        <dbReference type="ARBA" id="ARBA00022487"/>
    </source>
</evidence>
<evidence type="ECO:0000256" key="3">
    <source>
        <dbReference type="ARBA" id="ARBA00022801"/>
    </source>
</evidence>
<dbReference type="SUPFAM" id="SSF53474">
    <property type="entry name" value="alpha/beta-Hydrolases"/>
    <property type="match status" value="1"/>
</dbReference>
<feature type="active site" description="Charge relay system" evidence="4">
    <location>
        <position position="142"/>
    </location>
</feature>
<comment type="similarity">
    <text evidence="1">Belongs to the AB hydrolase superfamily. AB hydrolase 4 family.</text>
</comment>
<dbReference type="RefSeq" id="WP_035326475.1">
    <property type="nucleotide sequence ID" value="NZ_CP015125.1"/>
</dbReference>
<dbReference type="PROSITE" id="PS01133">
    <property type="entry name" value="UPF0017"/>
    <property type="match status" value="1"/>
</dbReference>
<dbReference type="InterPro" id="IPR000952">
    <property type="entry name" value="AB_hydrolase_4_CS"/>
</dbReference>
<evidence type="ECO:0000256" key="1">
    <source>
        <dbReference type="ARBA" id="ARBA00010884"/>
    </source>
</evidence>
<evidence type="ECO:0000259" key="5">
    <source>
        <dbReference type="Pfam" id="PF00561"/>
    </source>
</evidence>
<proteinExistence type="inferred from homology"/>
<comment type="caution">
    <text evidence="6">The sequence shown here is derived from an EMBL/GenBank/DDBJ whole genome shotgun (WGS) entry which is preliminary data.</text>
</comment>
<dbReference type="Pfam" id="PF00561">
    <property type="entry name" value="Abhydrolase_1"/>
    <property type="match status" value="1"/>
</dbReference>
<keyword evidence="2" id="KW-0719">Serine esterase</keyword>
<feature type="active site" description="Charge relay system" evidence="4">
    <location>
        <position position="268"/>
    </location>
</feature>
<dbReference type="PANTHER" id="PTHR10794">
    <property type="entry name" value="ABHYDROLASE DOMAIN-CONTAINING PROTEIN"/>
    <property type="match status" value="1"/>
</dbReference>
<feature type="active site" description="Charge relay system" evidence="4">
    <location>
        <position position="297"/>
    </location>
</feature>
<dbReference type="OrthoDB" id="332676at2"/>
<dbReference type="PANTHER" id="PTHR10794:SF94">
    <property type="entry name" value="ESTERASE YHET-RELATED"/>
    <property type="match status" value="1"/>
</dbReference>
<dbReference type="KEGG" id="ddo:I597_0747"/>
<dbReference type="PATRIC" id="fig|1300343.5.peg.757"/>
<keyword evidence="3 6" id="KW-0378">Hydrolase</keyword>
<accession>A0A0A2GWV8</accession>
<dbReference type="Proteomes" id="UP000030140">
    <property type="component" value="Unassembled WGS sequence"/>
</dbReference>
<dbReference type="InterPro" id="IPR012020">
    <property type="entry name" value="ABHD4"/>
</dbReference>
<organism evidence="6 7">
    <name type="scientific">Dokdonia donghaensis DSW-1</name>
    <dbReference type="NCBI Taxonomy" id="1300343"/>
    <lineage>
        <taxon>Bacteria</taxon>
        <taxon>Pseudomonadati</taxon>
        <taxon>Bacteroidota</taxon>
        <taxon>Flavobacteriia</taxon>
        <taxon>Flavobacteriales</taxon>
        <taxon>Flavobacteriaceae</taxon>
        <taxon>Dokdonia</taxon>
    </lineage>
</organism>
<dbReference type="InterPro" id="IPR000073">
    <property type="entry name" value="AB_hydrolase_1"/>
</dbReference>
<gene>
    <name evidence="6" type="ORF">NV36_09375</name>
</gene>
<dbReference type="Gene3D" id="3.40.50.1820">
    <property type="entry name" value="alpha/beta hydrolase"/>
    <property type="match status" value="1"/>
</dbReference>
<sequence length="322" mass="36682">MPIVSSNFRASGLFKDAHFSTIYSAKIRRVKGVKQSRERFELPDGDFIDIDWTNARVSRKNQKVAVLFHGLEGDAQRPYMLGTAKLLSTNGYDVAAVNLRGCSGVQNRLYRSYHSGETGDIAFIVETLVKRKYEKIGLYGVSLGGNAVLKYLGEHTNIPTEVKVASCIGVPADLRMSLEQLSKKENVIYRTSFLVHLRAKYRKKMSRFPEKMSRQSYKKINSLQSFDDIYTAPAHGFEDALDYYAKASSAQFIKNIKVPTLILNAKNDSFLHGDCYPIEQAKQSDILHLEMPDHGGHVGFYMKGEYYYNELRTFDFFKNYIE</sequence>
<dbReference type="EMBL" id="JSAQ01000001">
    <property type="protein sequence ID" value="KGO07028.1"/>
    <property type="molecule type" value="Genomic_DNA"/>
</dbReference>
<keyword evidence="7" id="KW-1185">Reference proteome</keyword>
<reference evidence="6 7" key="1">
    <citation type="submission" date="2014-10" db="EMBL/GenBank/DDBJ databases">
        <title>Draft genome sequence of the proteorhodopsin-containing marine bacterium Dokdonia donghaensis.</title>
        <authorList>
            <person name="Gomez-Consarnau L."/>
            <person name="Gonzalez J.M."/>
            <person name="Riedel T."/>
            <person name="Jaenicke S."/>
            <person name="Wagner-Doebler I."/>
            <person name="Fuhrman J.A."/>
        </authorList>
    </citation>
    <scope>NUCLEOTIDE SEQUENCE [LARGE SCALE GENOMIC DNA]</scope>
    <source>
        <strain evidence="6 7">DSW-1</strain>
    </source>
</reference>